<feature type="signal peptide" evidence="1">
    <location>
        <begin position="1"/>
        <end position="20"/>
    </location>
</feature>
<accession>A0AAD6IB24</accession>
<dbReference type="EMBL" id="JAQJZL010000005">
    <property type="protein sequence ID" value="KAJ6041348.1"/>
    <property type="molecule type" value="Genomic_DNA"/>
</dbReference>
<dbReference type="Proteomes" id="UP001219568">
    <property type="component" value="Unassembled WGS sequence"/>
</dbReference>
<keyword evidence="1" id="KW-0732">Signal</keyword>
<organism evidence="2 3">
    <name type="scientific">Penicillium canescens</name>
    <dbReference type="NCBI Taxonomy" id="5083"/>
    <lineage>
        <taxon>Eukaryota</taxon>
        <taxon>Fungi</taxon>
        <taxon>Dikarya</taxon>
        <taxon>Ascomycota</taxon>
        <taxon>Pezizomycotina</taxon>
        <taxon>Eurotiomycetes</taxon>
        <taxon>Eurotiomycetidae</taxon>
        <taxon>Eurotiales</taxon>
        <taxon>Aspergillaceae</taxon>
        <taxon>Penicillium</taxon>
    </lineage>
</organism>
<name>A0AAD6IB24_PENCN</name>
<evidence type="ECO:0000256" key="1">
    <source>
        <dbReference type="SAM" id="SignalP"/>
    </source>
</evidence>
<comment type="caution">
    <text evidence="2">The sequence shown here is derived from an EMBL/GenBank/DDBJ whole genome shotgun (WGS) entry which is preliminary data.</text>
</comment>
<evidence type="ECO:0000313" key="2">
    <source>
        <dbReference type="EMBL" id="KAJ6041348.1"/>
    </source>
</evidence>
<evidence type="ECO:0000313" key="3">
    <source>
        <dbReference type="Proteomes" id="UP001219568"/>
    </source>
</evidence>
<proteinExistence type="predicted"/>
<protein>
    <submittedName>
        <fullName evidence="2">Uncharacterized protein</fullName>
    </submittedName>
</protein>
<keyword evidence="3" id="KW-1185">Reference proteome</keyword>
<dbReference type="AlphaFoldDB" id="A0AAD6IB24"/>
<reference evidence="2" key="2">
    <citation type="submission" date="2023-01" db="EMBL/GenBank/DDBJ databases">
        <authorList>
            <person name="Petersen C."/>
        </authorList>
    </citation>
    <scope>NUCLEOTIDE SEQUENCE</scope>
    <source>
        <strain evidence="2">IBT 15450</strain>
    </source>
</reference>
<gene>
    <name evidence="2" type="ORF">N7460_006738</name>
</gene>
<reference evidence="2" key="1">
    <citation type="journal article" date="2023" name="IMA Fungus">
        <title>Comparative genomic study of the Penicillium genus elucidates a diverse pangenome and 15 lateral gene transfer events.</title>
        <authorList>
            <person name="Petersen C."/>
            <person name="Sorensen T."/>
            <person name="Nielsen M.R."/>
            <person name="Sondergaard T.E."/>
            <person name="Sorensen J.L."/>
            <person name="Fitzpatrick D.A."/>
            <person name="Frisvad J.C."/>
            <person name="Nielsen K.L."/>
        </authorList>
    </citation>
    <scope>NUCLEOTIDE SEQUENCE</scope>
    <source>
        <strain evidence="2">IBT 15450</strain>
    </source>
</reference>
<feature type="chain" id="PRO_5042036479" evidence="1">
    <location>
        <begin position="21"/>
        <end position="104"/>
    </location>
</feature>
<sequence length="104" mass="11083">MKPLTYLSLLLGISTTTALAALRLDATPDEVAMAEAECGSLGVMRIDPVELPEGLRWPTSASAPTIRLAWGVSGSGSWCFRQVPSVPADLGIFRGQPRSWVEAL</sequence>